<evidence type="ECO:0000256" key="2">
    <source>
        <dbReference type="ARBA" id="ARBA00008193"/>
    </source>
</evidence>
<evidence type="ECO:0000256" key="7">
    <source>
        <dbReference type="SAM" id="Phobius"/>
    </source>
</evidence>
<dbReference type="RefSeq" id="WP_046047628.1">
    <property type="nucleotide sequence ID" value="NZ_CABVJH010000014.1"/>
</dbReference>
<keyword evidence="6 7" id="KW-0472">Membrane</keyword>
<evidence type="ECO:0000313" key="12">
    <source>
        <dbReference type="Proteomes" id="UP000325645"/>
    </source>
</evidence>
<feature type="transmembrane region" description="Helical" evidence="7">
    <location>
        <begin position="180"/>
        <end position="197"/>
    </location>
</feature>
<dbReference type="InterPro" id="IPR005115">
    <property type="entry name" value="Gly_transporter"/>
</dbReference>
<keyword evidence="3" id="KW-1003">Cell membrane</keyword>
<evidence type="ECO:0000313" key="10">
    <source>
        <dbReference type="EMBL" id="VVQ38050.1"/>
    </source>
</evidence>
<dbReference type="EMBL" id="LACD01000022">
    <property type="protein sequence ID" value="KJZ41555.1"/>
    <property type="molecule type" value="Genomic_DNA"/>
</dbReference>
<feature type="domain" description="Glycine transporter" evidence="8">
    <location>
        <begin position="99"/>
        <end position="171"/>
    </location>
</feature>
<protein>
    <submittedName>
        <fullName evidence="9">Membrane protein</fullName>
    </submittedName>
</protein>
<dbReference type="Proteomes" id="UP000325645">
    <property type="component" value="Unassembled WGS sequence"/>
</dbReference>
<comment type="similarity">
    <text evidence="2">Belongs to the UPF0126 family.</text>
</comment>
<evidence type="ECO:0000313" key="9">
    <source>
        <dbReference type="EMBL" id="KJZ41555.1"/>
    </source>
</evidence>
<dbReference type="GO" id="GO:0005886">
    <property type="term" value="C:plasma membrane"/>
    <property type="evidence" value="ECO:0007669"/>
    <property type="project" value="UniProtKB-SubCell"/>
</dbReference>
<dbReference type="Proteomes" id="UP000033500">
    <property type="component" value="Unassembled WGS sequence"/>
</dbReference>
<dbReference type="PANTHER" id="PTHR30506:SF3">
    <property type="entry name" value="UPF0126 INNER MEMBRANE PROTEIN YADS-RELATED"/>
    <property type="match status" value="1"/>
</dbReference>
<dbReference type="PANTHER" id="PTHR30506">
    <property type="entry name" value="INNER MEMBRANE PROTEIN"/>
    <property type="match status" value="1"/>
</dbReference>
<evidence type="ECO:0000256" key="5">
    <source>
        <dbReference type="ARBA" id="ARBA00022989"/>
    </source>
</evidence>
<gene>
    <name evidence="10" type="ORF">PS943_05587</name>
    <name evidence="9" type="ORF">VC34_17320</name>
</gene>
<comment type="subcellular location">
    <subcellularLocation>
        <location evidence="1">Cell membrane</location>
        <topology evidence="1">Multi-pass membrane protein</topology>
    </subcellularLocation>
</comment>
<keyword evidence="4 7" id="KW-0812">Transmembrane</keyword>
<dbReference type="AlphaFoldDB" id="A0A0F4TC50"/>
<keyword evidence="5 7" id="KW-1133">Transmembrane helix</keyword>
<feature type="transmembrane region" description="Helical" evidence="7">
    <location>
        <begin position="96"/>
        <end position="113"/>
    </location>
</feature>
<name>A0A0F4TC50_PSEFL</name>
<feature type="transmembrane region" description="Helical" evidence="7">
    <location>
        <begin position="34"/>
        <end position="52"/>
    </location>
</feature>
<evidence type="ECO:0000256" key="4">
    <source>
        <dbReference type="ARBA" id="ARBA00022692"/>
    </source>
</evidence>
<dbReference type="Pfam" id="PF03458">
    <property type="entry name" value="Gly_transporter"/>
    <property type="match status" value="2"/>
</dbReference>
<reference evidence="9 11" key="1">
    <citation type="submission" date="2015-03" db="EMBL/GenBank/DDBJ databases">
        <title>Comparative genomics of Pseudomonas insights into diversity of traits involved in vanlence and defense.</title>
        <authorList>
            <person name="Qin Y."/>
        </authorList>
    </citation>
    <scope>NUCLEOTIDE SEQUENCE [LARGE SCALE GENOMIC DNA]</scope>
    <source>
        <strain evidence="9 11">C3</strain>
    </source>
</reference>
<evidence type="ECO:0000313" key="11">
    <source>
        <dbReference type="Proteomes" id="UP000033500"/>
    </source>
</evidence>
<feature type="domain" description="Glycine transporter" evidence="8">
    <location>
        <begin position="12"/>
        <end position="84"/>
    </location>
</feature>
<evidence type="ECO:0000256" key="6">
    <source>
        <dbReference type="ARBA" id="ARBA00023136"/>
    </source>
</evidence>
<proteinExistence type="inferred from homology"/>
<evidence type="ECO:0000256" key="1">
    <source>
        <dbReference type="ARBA" id="ARBA00004651"/>
    </source>
</evidence>
<evidence type="ECO:0000259" key="8">
    <source>
        <dbReference type="Pfam" id="PF03458"/>
    </source>
</evidence>
<reference evidence="10 12" key="2">
    <citation type="submission" date="2019-09" db="EMBL/GenBank/DDBJ databases">
        <authorList>
            <person name="Chandra G."/>
            <person name="Truman W A."/>
        </authorList>
    </citation>
    <scope>NUCLEOTIDE SEQUENCE [LARGE SCALE GENOMIC DNA]</scope>
    <source>
        <strain evidence="10">PS943</strain>
    </source>
</reference>
<dbReference type="PATRIC" id="fig|294.131.peg.2319"/>
<organism evidence="9 11">
    <name type="scientific">Pseudomonas fluorescens</name>
    <dbReference type="NCBI Taxonomy" id="294"/>
    <lineage>
        <taxon>Bacteria</taxon>
        <taxon>Pseudomonadati</taxon>
        <taxon>Pseudomonadota</taxon>
        <taxon>Gammaproteobacteria</taxon>
        <taxon>Pseudomonadales</taxon>
        <taxon>Pseudomonadaceae</taxon>
        <taxon>Pseudomonas</taxon>
    </lineage>
</organism>
<dbReference type="EMBL" id="CABVJH010000014">
    <property type="protein sequence ID" value="VVQ38050.1"/>
    <property type="molecule type" value="Genomic_DNA"/>
</dbReference>
<feature type="transmembrane region" description="Helical" evidence="7">
    <location>
        <begin position="125"/>
        <end position="144"/>
    </location>
</feature>
<accession>A0A0F4TC50</accession>
<sequence>MKAYHAGWVIYYCELSGVAAFAVTGTLMAGRKSLDWFGVITISLVTALGGGALRDVLMAHYPIEWVSNENGFLVGVSASLGTMIWARTLKTFNERVLLVADAFGLAVFTVRGTDMALQQNLPPSIAVIMGVATAVAGGVMRDVLCNEIPLVFKREVYASISILGAVAYITLLDLQISLEVASAIAIAFVFVSRIAAIRWKWMLPRFHVVD</sequence>
<evidence type="ECO:0000256" key="3">
    <source>
        <dbReference type="ARBA" id="ARBA00022475"/>
    </source>
</evidence>
<feature type="transmembrane region" description="Helical" evidence="7">
    <location>
        <begin position="6"/>
        <end position="27"/>
    </location>
</feature>
<feature type="transmembrane region" description="Helical" evidence="7">
    <location>
        <begin position="156"/>
        <end position="174"/>
    </location>
</feature>